<protein>
    <submittedName>
        <fullName evidence="3">DUF4124 domain-containing protein</fullName>
    </submittedName>
</protein>
<dbReference type="EMBL" id="CP072133">
    <property type="protein sequence ID" value="QTH71810.1"/>
    <property type="molecule type" value="Genomic_DNA"/>
</dbReference>
<evidence type="ECO:0000256" key="2">
    <source>
        <dbReference type="SAM" id="SignalP"/>
    </source>
</evidence>
<proteinExistence type="predicted"/>
<dbReference type="Proteomes" id="UP000664904">
    <property type="component" value="Chromosome"/>
</dbReference>
<dbReference type="KEGG" id="pxi:J5O05_02325"/>
<reference evidence="3" key="1">
    <citation type="submission" date="2021-03" db="EMBL/GenBank/DDBJ databases">
        <title>Complete Genome of Pseudoalteromonas xiamenensis STKMTI.2, a new potential marine bacterium producing anti-Vibrio compounds.</title>
        <authorList>
            <person name="Handayani D.P."/>
            <person name="Isnansetyo A."/>
            <person name="Istiqomah I."/>
            <person name="Jumina J."/>
        </authorList>
    </citation>
    <scope>NUCLEOTIDE SEQUENCE</scope>
    <source>
        <strain evidence="3">STKMTI.2</strain>
    </source>
</reference>
<accession>A0A975DIK4</accession>
<name>A0A975DIK4_9GAMM</name>
<dbReference type="AlphaFoldDB" id="A0A975DIK4"/>
<feature type="chain" id="PRO_5037731643" evidence="2">
    <location>
        <begin position="19"/>
        <end position="157"/>
    </location>
</feature>
<dbReference type="RefSeq" id="WP_208843434.1">
    <property type="nucleotide sequence ID" value="NZ_CP072133.1"/>
</dbReference>
<keyword evidence="1" id="KW-0175">Coiled coil</keyword>
<keyword evidence="2" id="KW-0732">Signal</keyword>
<evidence type="ECO:0000256" key="1">
    <source>
        <dbReference type="SAM" id="Coils"/>
    </source>
</evidence>
<feature type="coiled-coil region" evidence="1">
    <location>
        <begin position="75"/>
        <end position="102"/>
    </location>
</feature>
<evidence type="ECO:0000313" key="3">
    <source>
        <dbReference type="EMBL" id="QTH71810.1"/>
    </source>
</evidence>
<gene>
    <name evidence="3" type="ORF">J5O05_02325</name>
</gene>
<evidence type="ECO:0000313" key="4">
    <source>
        <dbReference type="Proteomes" id="UP000664904"/>
    </source>
</evidence>
<organism evidence="3 4">
    <name type="scientific">Pseudoalteromonas xiamenensis</name>
    <dbReference type="NCBI Taxonomy" id="882626"/>
    <lineage>
        <taxon>Bacteria</taxon>
        <taxon>Pseudomonadati</taxon>
        <taxon>Pseudomonadota</taxon>
        <taxon>Gammaproteobacteria</taxon>
        <taxon>Alteromonadales</taxon>
        <taxon>Pseudoalteromonadaceae</taxon>
        <taxon>Pseudoalteromonas</taxon>
    </lineage>
</organism>
<keyword evidence="4" id="KW-1185">Reference proteome</keyword>
<sequence>MKLFFLCLCLVLTSTCFAKKVEYYKCVTERGVMYSQFPCGSNAIAQRLEHQDPDVAVPDDQHTKLLNALERKQIIHTLERKIRASKQKVAILDRERDRAKQKALDKLERMMSDQEKRQMTRDVKSELQQIDKQYMRNLKEVSKNLLELEKQLKKFSK</sequence>
<feature type="signal peptide" evidence="2">
    <location>
        <begin position="1"/>
        <end position="18"/>
    </location>
</feature>